<dbReference type="Pfam" id="PF14525">
    <property type="entry name" value="AraC_binding_2"/>
    <property type="match status" value="1"/>
</dbReference>
<dbReference type="PANTHER" id="PTHR46796">
    <property type="entry name" value="HTH-TYPE TRANSCRIPTIONAL ACTIVATOR RHAS-RELATED"/>
    <property type="match status" value="1"/>
</dbReference>
<dbReference type="InterPro" id="IPR018062">
    <property type="entry name" value="HTH_AraC-typ_CS"/>
</dbReference>
<sequence>MPTHEIEKSIFDTGSIEERMRYDVWRESISCLFNVDATRENRDPRRFNATIKALRVGNLMLTETRSVAQLWQRRPLEIARDGLDHYMVELFLSGSAHWDSRYGEQIVRPGDIIVFDFACEMQAHTTDFEHLSLIIPRSLLGPMLDYPDHHHMQVLSGSLPVVRMLADYIVSLNRNLPLMDNVEGHKFGPAVAAMVAACLNSHGPIGRVSGASTGYHFMDFRIRAFIQENLDNADLDVNQICDGCGISRSALYRLFSEEGGVRHFLREQRLSKAMRDLLFYPELQISMVARRNGFTHANDFSRAFRRRFGLTPRELRATQARYNERQQKSPTEAGREYESWLRQIGDFPEIRDIVGKSHSGQ</sequence>
<dbReference type="InterPro" id="IPR009057">
    <property type="entry name" value="Homeodomain-like_sf"/>
</dbReference>
<organism evidence="5 6">
    <name type="scientific">Thalassospira marina</name>
    <dbReference type="NCBI Taxonomy" id="2048283"/>
    <lineage>
        <taxon>Bacteria</taxon>
        <taxon>Pseudomonadati</taxon>
        <taxon>Pseudomonadota</taxon>
        <taxon>Alphaproteobacteria</taxon>
        <taxon>Rhodospirillales</taxon>
        <taxon>Thalassospiraceae</taxon>
        <taxon>Thalassospira</taxon>
    </lineage>
</organism>
<dbReference type="Gene3D" id="1.10.10.60">
    <property type="entry name" value="Homeodomain-like"/>
    <property type="match status" value="1"/>
</dbReference>
<evidence type="ECO:0000313" key="6">
    <source>
        <dbReference type="Proteomes" id="UP000233458"/>
    </source>
</evidence>
<dbReference type="Proteomes" id="UP000233458">
    <property type="component" value="Plasmid pCSC3H3"/>
</dbReference>
<keyword evidence="5" id="KW-0614">Plasmid</keyword>
<dbReference type="InterPro" id="IPR018060">
    <property type="entry name" value="HTH_AraC"/>
</dbReference>
<feature type="domain" description="HTH araC/xylS-type" evidence="4">
    <location>
        <begin position="220"/>
        <end position="318"/>
    </location>
</feature>
<evidence type="ECO:0000256" key="1">
    <source>
        <dbReference type="ARBA" id="ARBA00023015"/>
    </source>
</evidence>
<dbReference type="RefSeq" id="WP_101286504.1">
    <property type="nucleotide sequence ID" value="NZ_CP024200.1"/>
</dbReference>
<name>A0ABM6QFX3_9PROT</name>
<dbReference type="PROSITE" id="PS00041">
    <property type="entry name" value="HTH_ARAC_FAMILY_1"/>
    <property type="match status" value="1"/>
</dbReference>
<dbReference type="EMBL" id="CP024200">
    <property type="protein sequence ID" value="AUG55465.1"/>
    <property type="molecule type" value="Genomic_DNA"/>
</dbReference>
<evidence type="ECO:0000313" key="5">
    <source>
        <dbReference type="EMBL" id="AUG55465.1"/>
    </source>
</evidence>
<dbReference type="InterPro" id="IPR035418">
    <property type="entry name" value="AraC-bd_2"/>
</dbReference>
<dbReference type="PANTHER" id="PTHR46796:SF6">
    <property type="entry name" value="ARAC SUBFAMILY"/>
    <property type="match status" value="1"/>
</dbReference>
<keyword evidence="3" id="KW-0804">Transcription</keyword>
<accession>A0ABM6QFX3</accession>
<dbReference type="PRINTS" id="PR00032">
    <property type="entry name" value="HTHARAC"/>
</dbReference>
<protein>
    <recommendedName>
        <fullName evidence="4">HTH araC/xylS-type domain-containing protein</fullName>
    </recommendedName>
</protein>
<dbReference type="InterPro" id="IPR050204">
    <property type="entry name" value="AraC_XylS_family_regulators"/>
</dbReference>
<dbReference type="SUPFAM" id="SSF46689">
    <property type="entry name" value="Homeodomain-like"/>
    <property type="match status" value="1"/>
</dbReference>
<gene>
    <name evidence="5" type="ORF">CSC3H3_21630</name>
</gene>
<reference evidence="5 6" key="1">
    <citation type="submission" date="2017-10" db="EMBL/GenBank/DDBJ databases">
        <title>Biodiversity and function of Thalassospira species in the particle-attached aromatic-hydrocarbon-degrading consortia from the surface seawater of the China South Sea.</title>
        <authorList>
            <person name="Dong C."/>
            <person name="Liu R."/>
            <person name="Shao Z."/>
        </authorList>
    </citation>
    <scope>NUCLEOTIDE SEQUENCE [LARGE SCALE GENOMIC DNA]</scope>
    <source>
        <strain evidence="5 6">CSC3H3</strain>
        <plasmid evidence="6">pcsc3h3</plasmid>
    </source>
</reference>
<dbReference type="Pfam" id="PF12833">
    <property type="entry name" value="HTH_18"/>
    <property type="match status" value="1"/>
</dbReference>
<proteinExistence type="predicted"/>
<dbReference type="PROSITE" id="PS01124">
    <property type="entry name" value="HTH_ARAC_FAMILY_2"/>
    <property type="match status" value="1"/>
</dbReference>
<geneLocation type="plasmid" evidence="6">
    <name>pcsc3h3</name>
</geneLocation>
<keyword evidence="1" id="KW-0805">Transcription regulation</keyword>
<dbReference type="InterPro" id="IPR020449">
    <property type="entry name" value="Tscrpt_reg_AraC-type_HTH"/>
</dbReference>
<dbReference type="SMART" id="SM00342">
    <property type="entry name" value="HTH_ARAC"/>
    <property type="match status" value="1"/>
</dbReference>
<keyword evidence="2" id="KW-0238">DNA-binding</keyword>
<evidence type="ECO:0000256" key="3">
    <source>
        <dbReference type="ARBA" id="ARBA00023163"/>
    </source>
</evidence>
<keyword evidence="6" id="KW-1185">Reference proteome</keyword>
<evidence type="ECO:0000259" key="4">
    <source>
        <dbReference type="PROSITE" id="PS01124"/>
    </source>
</evidence>
<evidence type="ECO:0000256" key="2">
    <source>
        <dbReference type="ARBA" id="ARBA00023125"/>
    </source>
</evidence>